<comment type="caution">
    <text evidence="2">The sequence shown here is derived from an EMBL/GenBank/DDBJ whole genome shotgun (WGS) entry which is preliminary data.</text>
</comment>
<dbReference type="RefSeq" id="WP_087176901.1">
    <property type="nucleotide sequence ID" value="NZ_NFKZ01000051.1"/>
</dbReference>
<evidence type="ECO:0000313" key="3">
    <source>
        <dbReference type="Proteomes" id="UP000195859"/>
    </source>
</evidence>
<keyword evidence="4" id="KW-1185">Reference proteome</keyword>
<dbReference type="EMBL" id="NFLS01000046">
    <property type="protein sequence ID" value="OUQ53984.1"/>
    <property type="molecule type" value="Genomic_DNA"/>
</dbReference>
<name>A0A1Y4VW40_9LACO</name>
<organism evidence="2 3">
    <name type="scientific">Lactobacillus gallinarum</name>
    <dbReference type="NCBI Taxonomy" id="52242"/>
    <lineage>
        <taxon>Bacteria</taxon>
        <taxon>Bacillati</taxon>
        <taxon>Bacillota</taxon>
        <taxon>Bacilli</taxon>
        <taxon>Lactobacillales</taxon>
        <taxon>Lactobacillaceae</taxon>
        <taxon>Lactobacillus</taxon>
    </lineage>
</organism>
<evidence type="ECO:0000313" key="1">
    <source>
        <dbReference type="EMBL" id="OUQ53984.1"/>
    </source>
</evidence>
<protein>
    <submittedName>
        <fullName evidence="2">Uncharacterized protein</fullName>
    </submittedName>
</protein>
<accession>A0A1Y4VW40</accession>
<dbReference type="AlphaFoldDB" id="A0A1Y4VW40"/>
<reference evidence="3 4" key="1">
    <citation type="submission" date="2017-04" db="EMBL/GenBank/DDBJ databases">
        <title>Function of individual gut microbiota members based on whole genome sequencing of pure cultures obtained from chicken caecum.</title>
        <authorList>
            <person name="Medvecky M."/>
            <person name="Cejkova D."/>
            <person name="Polansky O."/>
            <person name="Karasova D."/>
            <person name="Kubasova T."/>
            <person name="Cizek A."/>
            <person name="Rychlik I."/>
        </authorList>
    </citation>
    <scope>NUCLEOTIDE SEQUENCE [LARGE SCALE GENOMIC DNA]</scope>
    <source>
        <strain evidence="3">An101</strain>
        <strain evidence="4">An115</strain>
    </source>
</reference>
<gene>
    <name evidence="2" type="ORF">B5E44_09980</name>
    <name evidence="1" type="ORF">B5E59_09825</name>
</gene>
<dbReference type="GeneID" id="78204025"/>
<dbReference type="Proteomes" id="UP000195859">
    <property type="component" value="Unassembled WGS sequence"/>
</dbReference>
<evidence type="ECO:0000313" key="4">
    <source>
        <dbReference type="Proteomes" id="UP000196293"/>
    </source>
</evidence>
<dbReference type="EMBL" id="NFLZ01000046">
    <property type="protein sequence ID" value="OUQ74349.1"/>
    <property type="molecule type" value="Genomic_DNA"/>
</dbReference>
<sequence length="130" mass="14292">MSLKKLSQFQVFDSKAFFESKDFLLSKIEEWQEQDEGSQTLKNVGTKVTGVIFVDKSSYGNAGIGINRGESITFKVSQPVTNFSSWKAFNTVFKATAFTKVTVYGEYRNQLSVKVPSLTVISGAGAAKKA</sequence>
<evidence type="ECO:0000313" key="2">
    <source>
        <dbReference type="EMBL" id="OUQ74349.1"/>
    </source>
</evidence>
<reference evidence="2" key="2">
    <citation type="journal article" date="2018" name="BMC Genomics">
        <title>Whole genome sequencing and function prediction of 133 gut anaerobes isolated from chicken caecum in pure cultures.</title>
        <authorList>
            <person name="Medvecky M."/>
            <person name="Cejkova D."/>
            <person name="Polansky O."/>
            <person name="Karasova D."/>
            <person name="Kubasova T."/>
            <person name="Cizek A."/>
            <person name="Rychlik I."/>
        </authorList>
    </citation>
    <scope>NUCLEOTIDE SEQUENCE</scope>
    <source>
        <strain evidence="2">An101</strain>
        <strain evidence="1">An115</strain>
    </source>
</reference>
<dbReference type="Proteomes" id="UP000196293">
    <property type="component" value="Unassembled WGS sequence"/>
</dbReference>
<proteinExistence type="predicted"/>